<evidence type="ECO:0000313" key="2">
    <source>
        <dbReference type="EMBL" id="SPC93631.1"/>
    </source>
</evidence>
<dbReference type="AlphaFoldDB" id="A0A2N9G368"/>
<proteinExistence type="predicted"/>
<dbReference type="EMBL" id="OIVN01001411">
    <property type="protein sequence ID" value="SPC93631.1"/>
    <property type="molecule type" value="Genomic_DNA"/>
</dbReference>
<name>A0A2N9G368_FAGSY</name>
<dbReference type="Pfam" id="PF03732">
    <property type="entry name" value="Retrotrans_gag"/>
    <property type="match status" value="1"/>
</dbReference>
<reference evidence="2" key="1">
    <citation type="submission" date="2018-02" db="EMBL/GenBank/DDBJ databases">
        <authorList>
            <person name="Cohen D.B."/>
            <person name="Kent A.D."/>
        </authorList>
    </citation>
    <scope>NUCLEOTIDE SEQUENCE</scope>
</reference>
<sequence length="190" mass="22144">MFPHKFNVPEFERYNGTTDPTIHLKMYCRTMALYTSNESLLIQTFYYSLTGPAIRWYLKLEEISCWKDLADAFLEQYSFNNDIPLDRFDLQRMEKKSEETFHQYVRRWWMVANVVQPPLTKKEVINIFLDTLKPPYYDMMIGSAAQDLSDLLVVGKRIEEAIEDGMLPNYHGLSNHMGELGAKGRGGEGP</sequence>
<protein>
    <recommendedName>
        <fullName evidence="1">Retrotransposon gag domain-containing protein</fullName>
    </recommendedName>
</protein>
<accession>A0A2N9G368</accession>
<dbReference type="PANTHER" id="PTHR33223">
    <property type="entry name" value="CCHC-TYPE DOMAIN-CONTAINING PROTEIN"/>
    <property type="match status" value="1"/>
</dbReference>
<evidence type="ECO:0000259" key="1">
    <source>
        <dbReference type="Pfam" id="PF03732"/>
    </source>
</evidence>
<gene>
    <name evidence="2" type="ORF">FSB_LOCUS21513</name>
</gene>
<dbReference type="InterPro" id="IPR005162">
    <property type="entry name" value="Retrotrans_gag_dom"/>
</dbReference>
<organism evidence="2">
    <name type="scientific">Fagus sylvatica</name>
    <name type="common">Beechnut</name>
    <dbReference type="NCBI Taxonomy" id="28930"/>
    <lineage>
        <taxon>Eukaryota</taxon>
        <taxon>Viridiplantae</taxon>
        <taxon>Streptophyta</taxon>
        <taxon>Embryophyta</taxon>
        <taxon>Tracheophyta</taxon>
        <taxon>Spermatophyta</taxon>
        <taxon>Magnoliopsida</taxon>
        <taxon>eudicotyledons</taxon>
        <taxon>Gunneridae</taxon>
        <taxon>Pentapetalae</taxon>
        <taxon>rosids</taxon>
        <taxon>fabids</taxon>
        <taxon>Fagales</taxon>
        <taxon>Fagaceae</taxon>
        <taxon>Fagus</taxon>
    </lineage>
</organism>
<feature type="domain" description="Retrotransposon gag" evidence="1">
    <location>
        <begin position="45"/>
        <end position="133"/>
    </location>
</feature>
<dbReference type="PANTHER" id="PTHR33223:SF8">
    <property type="entry name" value="OS04G0172440 PROTEIN"/>
    <property type="match status" value="1"/>
</dbReference>